<feature type="domain" description="Deacetylase sirtuin-type" evidence="5">
    <location>
        <begin position="3"/>
        <end position="278"/>
    </location>
</feature>
<dbReference type="PANTHER" id="PTHR11085">
    <property type="entry name" value="NAD-DEPENDENT PROTEIN DEACYLASE SIRTUIN-5, MITOCHONDRIAL-RELATED"/>
    <property type="match status" value="1"/>
</dbReference>
<dbReference type="InterPro" id="IPR029035">
    <property type="entry name" value="DHS-like_NAD/FAD-binding_dom"/>
</dbReference>
<evidence type="ECO:0000256" key="1">
    <source>
        <dbReference type="ARBA" id="ARBA00012928"/>
    </source>
</evidence>
<accession>A0A4R3HUS3</accession>
<dbReference type="Gene3D" id="3.40.50.1220">
    <property type="entry name" value="TPP-binding domain"/>
    <property type="match status" value="1"/>
</dbReference>
<dbReference type="EC" id="2.3.1.286" evidence="1"/>
<dbReference type="EMBL" id="SLZQ01000009">
    <property type="protein sequence ID" value="TCS35775.1"/>
    <property type="molecule type" value="Genomic_DNA"/>
</dbReference>
<dbReference type="GO" id="GO:0070403">
    <property type="term" value="F:NAD+ binding"/>
    <property type="evidence" value="ECO:0007669"/>
    <property type="project" value="InterPro"/>
</dbReference>
<comment type="caution">
    <text evidence="6">The sequence shown here is derived from an EMBL/GenBank/DDBJ whole genome shotgun (WGS) entry which is preliminary data.</text>
</comment>
<evidence type="ECO:0000256" key="2">
    <source>
        <dbReference type="ARBA" id="ARBA00022679"/>
    </source>
</evidence>
<reference evidence="6 7" key="1">
    <citation type="submission" date="2019-03" db="EMBL/GenBank/DDBJ databases">
        <title>Genomic Encyclopedia of Type Strains, Phase IV (KMG-IV): sequencing the most valuable type-strain genomes for metagenomic binning, comparative biology and taxonomic classification.</title>
        <authorList>
            <person name="Goeker M."/>
        </authorList>
    </citation>
    <scope>NUCLEOTIDE SEQUENCE [LARGE SCALE GENOMIC DNA]</scope>
    <source>
        <strain evidence="6 7">DSM 7445</strain>
    </source>
</reference>
<dbReference type="PANTHER" id="PTHR11085:SF4">
    <property type="entry name" value="NAD-DEPENDENT PROTEIN DEACYLASE"/>
    <property type="match status" value="1"/>
</dbReference>
<keyword evidence="7" id="KW-1185">Reference proteome</keyword>
<dbReference type="RefSeq" id="WP_132259456.1">
    <property type="nucleotide sequence ID" value="NZ_SLZQ01000009.1"/>
</dbReference>
<protein>
    <recommendedName>
        <fullName evidence="1">protein acetyllysine N-acetyltransferase</fullName>
        <ecNumber evidence="1">2.3.1.286</ecNumber>
    </recommendedName>
</protein>
<evidence type="ECO:0000256" key="3">
    <source>
        <dbReference type="ARBA" id="ARBA00023027"/>
    </source>
</evidence>
<dbReference type="GO" id="GO:0017136">
    <property type="term" value="F:histone deacetylase activity, NAD-dependent"/>
    <property type="evidence" value="ECO:0007669"/>
    <property type="project" value="TreeGrafter"/>
</dbReference>
<dbReference type="PROSITE" id="PS50305">
    <property type="entry name" value="SIRTUIN"/>
    <property type="match status" value="1"/>
</dbReference>
<gene>
    <name evidence="6" type="ORF">EDC30_10974</name>
</gene>
<dbReference type="Gene3D" id="3.30.1600.10">
    <property type="entry name" value="SIR2/SIRT2 'Small Domain"/>
    <property type="match status" value="1"/>
</dbReference>
<proteinExistence type="predicted"/>
<evidence type="ECO:0000259" key="5">
    <source>
        <dbReference type="PROSITE" id="PS50305"/>
    </source>
</evidence>
<evidence type="ECO:0000313" key="7">
    <source>
        <dbReference type="Proteomes" id="UP000295382"/>
    </source>
</evidence>
<dbReference type="InterPro" id="IPR026591">
    <property type="entry name" value="Sirtuin_cat_small_dom_sf"/>
</dbReference>
<dbReference type="Pfam" id="PF02146">
    <property type="entry name" value="SIR2"/>
    <property type="match status" value="1"/>
</dbReference>
<evidence type="ECO:0000256" key="4">
    <source>
        <dbReference type="PROSITE-ProRule" id="PRU00236"/>
    </source>
</evidence>
<comment type="caution">
    <text evidence="4">Lacks conserved residue(s) required for the propagation of feature annotation.</text>
</comment>
<name>A0A4R3HUS3_PAULE</name>
<organism evidence="6 7">
    <name type="scientific">Paucimonas lemoignei</name>
    <name type="common">Pseudomonas lemoignei</name>
    <dbReference type="NCBI Taxonomy" id="29443"/>
    <lineage>
        <taxon>Bacteria</taxon>
        <taxon>Pseudomonadati</taxon>
        <taxon>Pseudomonadota</taxon>
        <taxon>Betaproteobacteria</taxon>
        <taxon>Burkholderiales</taxon>
        <taxon>Burkholderiaceae</taxon>
        <taxon>Paucimonas</taxon>
    </lineage>
</organism>
<keyword evidence="3" id="KW-0520">NAD</keyword>
<keyword evidence="2" id="KW-0808">Transferase</keyword>
<evidence type="ECO:0000313" key="6">
    <source>
        <dbReference type="EMBL" id="TCS35775.1"/>
    </source>
</evidence>
<dbReference type="Proteomes" id="UP000295382">
    <property type="component" value="Unassembled WGS sequence"/>
</dbReference>
<dbReference type="OrthoDB" id="9800582at2"/>
<dbReference type="SUPFAM" id="SSF52467">
    <property type="entry name" value="DHS-like NAD/FAD-binding domain"/>
    <property type="match status" value="1"/>
</dbReference>
<dbReference type="InterPro" id="IPR026590">
    <property type="entry name" value="Ssirtuin_cat_dom"/>
</dbReference>
<dbReference type="AlphaFoldDB" id="A0A4R3HUS3"/>
<sequence length="278" mass="29926">MNTTPIQAACHEAAALLADADAVLITAGAGIGIDSGLPDFRGEQGFWRAYPALGTLGMRFHEIASPAAFHSMPEVAWGFYGHRLQLYRRTQPHAGFARLLDLSRQLPKGIGVFTSNVDGQFQKAGITPGRIVECHGTIHHLQCLNGCGQSPWPADEFEPVIDAGQCKLMSALPTCPACGGLARPNILMFSDWDWDDSATERQLARLDAWLARTEKLVVMEIGAGTAIPTVRHYGESLGSPLIRINPTEAAVGDKRCISIELGALEGITQIMDALANLQ</sequence>
<dbReference type="InterPro" id="IPR003000">
    <property type="entry name" value="Sirtuin"/>
</dbReference>
<dbReference type="InterPro" id="IPR050134">
    <property type="entry name" value="NAD-dep_sirtuin_deacylases"/>
</dbReference>